<proteinExistence type="inferred from homology"/>
<sequence length="416" mass="46093">MTRAPGPKGGLILGSLPAFKADPLAFLAQGLRDHGPVFRFRMGPFTAHLVNAPDHIDHVLSRNARGYDKATRSADRIAATTGNSLLSPDPEHWTRHRQVIQPAFQPRRFDGTIAPAIDALLLPAMQDWLRSGRVDIVAEMMRIVIGAAIRILFSAEIEARRISDPLEVLLADTWRRIEAPFDLSQLSRHLHRRTFRRAVGQIDAIVLGLIAARRAMAAPPDDVLTRLVAARSAETGAGLTDRELRDATVTLLLAGHETTANALARAFIHAAGGHETAPPAQIFAEAMRLYPSIWVIERRARVADRIGDFDIPAGSSVLISPWLLHRDPRLWPDPERFDPSRFSADTPPPRRAYMPFGLGQHRCVGLHLAQGIAEHILATVFDRLRLRLLPGQDLRPRPGITLRHAVPVMMEVTRRG</sequence>
<evidence type="ECO:0000256" key="8">
    <source>
        <dbReference type="RuleBase" id="RU000461"/>
    </source>
</evidence>
<comment type="cofactor">
    <cofactor evidence="7">
        <name>heme</name>
        <dbReference type="ChEBI" id="CHEBI:30413"/>
    </cofactor>
</comment>
<dbReference type="Pfam" id="PF00067">
    <property type="entry name" value="p450"/>
    <property type="match status" value="2"/>
</dbReference>
<dbReference type="EMBL" id="JAESVN010000006">
    <property type="protein sequence ID" value="MBL4918482.1"/>
    <property type="molecule type" value="Genomic_DNA"/>
</dbReference>
<organism evidence="9 10">
    <name type="scientific">Szabonella alba</name>
    <dbReference type="NCBI Taxonomy" id="2804194"/>
    <lineage>
        <taxon>Bacteria</taxon>
        <taxon>Pseudomonadati</taxon>
        <taxon>Pseudomonadota</taxon>
        <taxon>Alphaproteobacteria</taxon>
        <taxon>Rhodobacterales</taxon>
        <taxon>Paracoccaceae</taxon>
        <taxon>Szabonella</taxon>
    </lineage>
</organism>
<keyword evidence="10" id="KW-1185">Reference proteome</keyword>
<comment type="similarity">
    <text evidence="1 8">Belongs to the cytochrome P450 family.</text>
</comment>
<accession>A0A8K0Y1Z6</accession>
<dbReference type="GO" id="GO:0004497">
    <property type="term" value="F:monooxygenase activity"/>
    <property type="evidence" value="ECO:0007669"/>
    <property type="project" value="UniProtKB-KW"/>
</dbReference>
<evidence type="ECO:0000256" key="3">
    <source>
        <dbReference type="ARBA" id="ARBA00022723"/>
    </source>
</evidence>
<dbReference type="AlphaFoldDB" id="A0A8K0Y1Z6"/>
<dbReference type="PANTHER" id="PTHR24291">
    <property type="entry name" value="CYTOCHROME P450 FAMILY 4"/>
    <property type="match status" value="1"/>
</dbReference>
<dbReference type="InterPro" id="IPR002401">
    <property type="entry name" value="Cyt_P450_E_grp-I"/>
</dbReference>
<feature type="binding site" description="axial binding residue" evidence="7">
    <location>
        <position position="363"/>
    </location>
    <ligand>
        <name>heme</name>
        <dbReference type="ChEBI" id="CHEBI:30413"/>
    </ligand>
    <ligandPart>
        <name>Fe</name>
        <dbReference type="ChEBI" id="CHEBI:18248"/>
    </ligandPart>
</feature>
<dbReference type="GO" id="GO:0016705">
    <property type="term" value="F:oxidoreductase activity, acting on paired donors, with incorporation or reduction of molecular oxygen"/>
    <property type="evidence" value="ECO:0007669"/>
    <property type="project" value="InterPro"/>
</dbReference>
<keyword evidence="3 7" id="KW-0479">Metal-binding</keyword>
<dbReference type="InterPro" id="IPR036396">
    <property type="entry name" value="Cyt_P450_sf"/>
</dbReference>
<evidence type="ECO:0000256" key="6">
    <source>
        <dbReference type="ARBA" id="ARBA00023033"/>
    </source>
</evidence>
<dbReference type="InterPro" id="IPR017972">
    <property type="entry name" value="Cyt_P450_CS"/>
</dbReference>
<dbReference type="Gene3D" id="1.10.630.10">
    <property type="entry name" value="Cytochrome P450"/>
    <property type="match status" value="2"/>
</dbReference>
<evidence type="ECO:0000313" key="10">
    <source>
        <dbReference type="Proteomes" id="UP000648908"/>
    </source>
</evidence>
<evidence type="ECO:0000256" key="7">
    <source>
        <dbReference type="PIRSR" id="PIRSR602401-1"/>
    </source>
</evidence>
<dbReference type="GO" id="GO:0020037">
    <property type="term" value="F:heme binding"/>
    <property type="evidence" value="ECO:0007669"/>
    <property type="project" value="InterPro"/>
</dbReference>
<dbReference type="PRINTS" id="PR00385">
    <property type="entry name" value="P450"/>
</dbReference>
<gene>
    <name evidence="9" type="ORF">JL811_14745</name>
</gene>
<comment type="caution">
    <text evidence="9">The sequence shown here is derived from an EMBL/GenBank/DDBJ whole genome shotgun (WGS) entry which is preliminary data.</text>
</comment>
<protein>
    <submittedName>
        <fullName evidence="9">Cytochrome P450</fullName>
    </submittedName>
</protein>
<reference evidence="9" key="1">
    <citation type="submission" date="2021-01" db="EMBL/GenBank/DDBJ databases">
        <title>Tabrizicola alba sp. nov. a motile alkaliphilic bacterium isolated from a soda lake.</title>
        <authorList>
            <person name="Szuroczki S."/>
            <person name="Abbaszade G."/>
            <person name="Schumann P."/>
            <person name="Toth E."/>
        </authorList>
    </citation>
    <scope>NUCLEOTIDE SEQUENCE</scope>
    <source>
        <strain evidence="9">DMG-N-6</strain>
    </source>
</reference>
<evidence type="ECO:0000256" key="1">
    <source>
        <dbReference type="ARBA" id="ARBA00010617"/>
    </source>
</evidence>
<dbReference type="GO" id="GO:0005506">
    <property type="term" value="F:iron ion binding"/>
    <property type="evidence" value="ECO:0007669"/>
    <property type="project" value="InterPro"/>
</dbReference>
<dbReference type="RefSeq" id="WP_202689462.1">
    <property type="nucleotide sequence ID" value="NZ_JAESVN010000006.1"/>
</dbReference>
<evidence type="ECO:0000256" key="4">
    <source>
        <dbReference type="ARBA" id="ARBA00023002"/>
    </source>
</evidence>
<evidence type="ECO:0000256" key="2">
    <source>
        <dbReference type="ARBA" id="ARBA00022617"/>
    </source>
</evidence>
<dbReference type="PROSITE" id="PS00086">
    <property type="entry name" value="CYTOCHROME_P450"/>
    <property type="match status" value="1"/>
</dbReference>
<dbReference type="InterPro" id="IPR050196">
    <property type="entry name" value="Cytochrome_P450_Monoox"/>
</dbReference>
<dbReference type="InterPro" id="IPR001128">
    <property type="entry name" value="Cyt_P450"/>
</dbReference>
<keyword evidence="5 7" id="KW-0408">Iron</keyword>
<keyword evidence="6 8" id="KW-0503">Monooxygenase</keyword>
<keyword evidence="4 8" id="KW-0560">Oxidoreductase</keyword>
<dbReference type="SUPFAM" id="SSF48264">
    <property type="entry name" value="Cytochrome P450"/>
    <property type="match status" value="1"/>
</dbReference>
<dbReference type="PANTHER" id="PTHR24291:SF50">
    <property type="entry name" value="BIFUNCTIONAL ALBAFLAVENONE MONOOXYGENASE_TERPENE SYNTHASE"/>
    <property type="match status" value="1"/>
</dbReference>
<keyword evidence="2 7" id="KW-0349">Heme</keyword>
<evidence type="ECO:0000256" key="5">
    <source>
        <dbReference type="ARBA" id="ARBA00023004"/>
    </source>
</evidence>
<dbReference type="PRINTS" id="PR00463">
    <property type="entry name" value="EP450I"/>
</dbReference>
<evidence type="ECO:0000313" key="9">
    <source>
        <dbReference type="EMBL" id="MBL4918482.1"/>
    </source>
</evidence>
<name>A0A8K0Y1Z6_9RHOB</name>
<dbReference type="Proteomes" id="UP000648908">
    <property type="component" value="Unassembled WGS sequence"/>
</dbReference>